<keyword evidence="12" id="KW-1185">Reference proteome</keyword>
<dbReference type="InterPro" id="IPR039793">
    <property type="entry name" value="UROS/Hem4"/>
</dbReference>
<keyword evidence="4 9" id="KW-0456">Lyase</keyword>
<sequence>MHCIVTRPAAQAADWVAALHALGAAASALPLIDIAPPTDPTPVRAAWERLPSRALVMFVSANAVQHFFALAPAGAGWPAGVRAGCTGPGTAAALQAAGVPAAAVVQPAPGAGLDSEGLWAQLEAEPWAGRQVLVVRGEEGRDWLADTLRERGADVAFVAAYRRCPPVLDAAGQALLARAQAEPAAHGWVFSSSEAVAHLRALVPAARWQGACALASHPRIAQAAREAGFGRVELLPAPTPAAVTAWAQRCAPIQSASQ</sequence>
<dbReference type="Pfam" id="PF02602">
    <property type="entry name" value="HEM4"/>
    <property type="match status" value="1"/>
</dbReference>
<dbReference type="GO" id="GO:0004852">
    <property type="term" value="F:uroporphyrinogen-III synthase activity"/>
    <property type="evidence" value="ECO:0007669"/>
    <property type="project" value="UniProtKB-UniRule"/>
</dbReference>
<proteinExistence type="inferred from homology"/>
<dbReference type="SUPFAM" id="SSF69618">
    <property type="entry name" value="HemD-like"/>
    <property type="match status" value="1"/>
</dbReference>
<dbReference type="PANTHER" id="PTHR38042:SF1">
    <property type="entry name" value="UROPORPHYRINOGEN-III SYNTHASE, CHLOROPLASTIC"/>
    <property type="match status" value="1"/>
</dbReference>
<dbReference type="PANTHER" id="PTHR38042">
    <property type="entry name" value="UROPORPHYRINOGEN-III SYNTHASE, CHLOROPLASTIC"/>
    <property type="match status" value="1"/>
</dbReference>
<dbReference type="Proteomes" id="UP000285575">
    <property type="component" value="Unassembled WGS sequence"/>
</dbReference>
<evidence type="ECO:0000256" key="3">
    <source>
        <dbReference type="ARBA" id="ARBA00013109"/>
    </source>
</evidence>
<evidence type="ECO:0000256" key="9">
    <source>
        <dbReference type="RuleBase" id="RU366031"/>
    </source>
</evidence>
<dbReference type="CDD" id="cd06578">
    <property type="entry name" value="HemD"/>
    <property type="match status" value="1"/>
</dbReference>
<comment type="function">
    <text evidence="6 9">Catalyzes cyclization of the linear tetrapyrrole, hydroxymethylbilane, to the macrocyclic uroporphyrinogen III.</text>
</comment>
<dbReference type="Gene3D" id="3.40.50.10090">
    <property type="match status" value="2"/>
</dbReference>
<dbReference type="EC" id="4.2.1.75" evidence="3 9"/>
<gene>
    <name evidence="11" type="ORF">EOE66_18545</name>
</gene>
<evidence type="ECO:0000256" key="4">
    <source>
        <dbReference type="ARBA" id="ARBA00023239"/>
    </source>
</evidence>
<keyword evidence="5 9" id="KW-0627">Porphyrin biosynthesis</keyword>
<dbReference type="GO" id="GO:0006780">
    <property type="term" value="P:uroporphyrinogen III biosynthetic process"/>
    <property type="evidence" value="ECO:0007669"/>
    <property type="project" value="UniProtKB-UniRule"/>
</dbReference>
<evidence type="ECO:0000256" key="6">
    <source>
        <dbReference type="ARBA" id="ARBA00037589"/>
    </source>
</evidence>
<dbReference type="GO" id="GO:0006782">
    <property type="term" value="P:protoporphyrinogen IX biosynthetic process"/>
    <property type="evidence" value="ECO:0007669"/>
    <property type="project" value="UniProtKB-UniRule"/>
</dbReference>
<evidence type="ECO:0000256" key="5">
    <source>
        <dbReference type="ARBA" id="ARBA00023244"/>
    </source>
</evidence>
<feature type="domain" description="Tetrapyrrole biosynthesis uroporphyrinogen III synthase" evidence="10">
    <location>
        <begin position="14"/>
        <end position="241"/>
    </location>
</feature>
<evidence type="ECO:0000256" key="8">
    <source>
        <dbReference type="ARBA" id="ARBA00048617"/>
    </source>
</evidence>
<evidence type="ECO:0000259" key="10">
    <source>
        <dbReference type="Pfam" id="PF02602"/>
    </source>
</evidence>
<dbReference type="EMBL" id="SACR01000005">
    <property type="protein sequence ID" value="RVU44703.1"/>
    <property type="molecule type" value="Genomic_DNA"/>
</dbReference>
<evidence type="ECO:0000313" key="12">
    <source>
        <dbReference type="Proteomes" id="UP000285575"/>
    </source>
</evidence>
<protein>
    <recommendedName>
        <fullName evidence="7 9">Uroporphyrinogen-III synthase</fullName>
        <ecNumber evidence="3 9">4.2.1.75</ecNumber>
    </recommendedName>
</protein>
<evidence type="ECO:0000256" key="7">
    <source>
        <dbReference type="ARBA" id="ARBA00040167"/>
    </source>
</evidence>
<organism evidence="11 12">
    <name type="scientific">Rubrivivax rivuli</name>
    <dbReference type="NCBI Taxonomy" id="1862385"/>
    <lineage>
        <taxon>Bacteria</taxon>
        <taxon>Pseudomonadati</taxon>
        <taxon>Pseudomonadota</taxon>
        <taxon>Betaproteobacteria</taxon>
        <taxon>Burkholderiales</taxon>
        <taxon>Sphaerotilaceae</taxon>
        <taxon>Rubrivivax</taxon>
    </lineage>
</organism>
<accession>A0A437RD72</accession>
<evidence type="ECO:0000256" key="1">
    <source>
        <dbReference type="ARBA" id="ARBA00004772"/>
    </source>
</evidence>
<name>A0A437RD72_9BURK</name>
<comment type="pathway">
    <text evidence="1 9">Porphyrin-containing compound metabolism; protoporphyrin-IX biosynthesis; coproporphyrinogen-III from 5-aminolevulinate: step 3/4.</text>
</comment>
<evidence type="ECO:0000256" key="2">
    <source>
        <dbReference type="ARBA" id="ARBA00008133"/>
    </source>
</evidence>
<reference evidence="11 12" key="1">
    <citation type="submission" date="2019-01" db="EMBL/GenBank/DDBJ databases">
        <authorList>
            <person name="Chen W.-M."/>
        </authorList>
    </citation>
    <scope>NUCLEOTIDE SEQUENCE [LARGE SCALE GENOMIC DNA]</scope>
    <source>
        <strain evidence="11 12">KYPY4</strain>
    </source>
</reference>
<dbReference type="UniPathway" id="UPA00251">
    <property type="reaction ID" value="UER00320"/>
</dbReference>
<dbReference type="AlphaFoldDB" id="A0A437RD72"/>
<comment type="similarity">
    <text evidence="2 9">Belongs to the uroporphyrinogen-III synthase family.</text>
</comment>
<comment type="caution">
    <text evidence="11">The sequence shown here is derived from an EMBL/GenBank/DDBJ whole genome shotgun (WGS) entry which is preliminary data.</text>
</comment>
<dbReference type="InterPro" id="IPR003754">
    <property type="entry name" value="4pyrrol_synth_uPrphyn_synth"/>
</dbReference>
<comment type="catalytic activity">
    <reaction evidence="8 9">
        <text>hydroxymethylbilane = uroporphyrinogen III + H2O</text>
        <dbReference type="Rhea" id="RHEA:18965"/>
        <dbReference type="ChEBI" id="CHEBI:15377"/>
        <dbReference type="ChEBI" id="CHEBI:57308"/>
        <dbReference type="ChEBI" id="CHEBI:57845"/>
        <dbReference type="EC" id="4.2.1.75"/>
    </reaction>
</comment>
<dbReference type="InterPro" id="IPR036108">
    <property type="entry name" value="4pyrrol_syn_uPrphyn_synt_sf"/>
</dbReference>
<dbReference type="OrthoDB" id="9787650at2"/>
<evidence type="ECO:0000313" key="11">
    <source>
        <dbReference type="EMBL" id="RVU44703.1"/>
    </source>
</evidence>